<dbReference type="GO" id="GO:0030246">
    <property type="term" value="F:carbohydrate binding"/>
    <property type="evidence" value="ECO:0007669"/>
    <property type="project" value="InterPro"/>
</dbReference>
<dbReference type="InterPro" id="IPR013320">
    <property type="entry name" value="ConA-like_dom_sf"/>
</dbReference>
<dbReference type="GO" id="GO:0004553">
    <property type="term" value="F:hydrolase activity, hydrolyzing O-glycosyl compounds"/>
    <property type="evidence" value="ECO:0007669"/>
    <property type="project" value="InterPro"/>
</dbReference>
<dbReference type="RefSeq" id="WP_162359257.1">
    <property type="nucleotide sequence ID" value="NZ_CP048209.1"/>
</dbReference>
<keyword evidence="3" id="KW-1185">Reference proteome</keyword>
<gene>
    <name evidence="2" type="ORF">GXP70_24495</name>
</gene>
<dbReference type="EMBL" id="CP048209">
    <property type="protein sequence ID" value="QHT62826.1"/>
    <property type="molecule type" value="Genomic_DNA"/>
</dbReference>
<dbReference type="InterPro" id="IPR000757">
    <property type="entry name" value="Beta-glucanase-like"/>
</dbReference>
<dbReference type="SUPFAM" id="SSF49344">
    <property type="entry name" value="CBD9-like"/>
    <property type="match status" value="1"/>
</dbReference>
<dbReference type="Gene3D" id="1.20.1270.90">
    <property type="entry name" value="AF1782-like"/>
    <property type="match status" value="2"/>
</dbReference>
<evidence type="ECO:0000313" key="2">
    <source>
        <dbReference type="EMBL" id="QHT62826.1"/>
    </source>
</evidence>
<reference evidence="2 3" key="1">
    <citation type="submission" date="2020-01" db="EMBL/GenBank/DDBJ databases">
        <title>Paenibacillus sp. nov., isolated from tomato rhizosphere.</title>
        <authorList>
            <person name="Weon H.-Y."/>
            <person name="Lee S.A."/>
        </authorList>
    </citation>
    <scope>NUCLEOTIDE SEQUENCE [LARGE SCALE GENOMIC DNA]</scope>
    <source>
        <strain evidence="2 3">12200R-189</strain>
    </source>
</reference>
<dbReference type="SUPFAM" id="SSF49384">
    <property type="entry name" value="Carbohydrate-binding domain"/>
    <property type="match status" value="1"/>
</dbReference>
<evidence type="ECO:0000313" key="3">
    <source>
        <dbReference type="Proteomes" id="UP000476064"/>
    </source>
</evidence>
<dbReference type="InterPro" id="IPR036439">
    <property type="entry name" value="Dockerin_dom_sf"/>
</dbReference>
<dbReference type="Proteomes" id="UP000476064">
    <property type="component" value="Chromosome"/>
</dbReference>
<protein>
    <recommendedName>
        <fullName evidence="1">GH16 domain-containing protein</fullName>
    </recommendedName>
</protein>
<dbReference type="CDD" id="cd00413">
    <property type="entry name" value="Glyco_hydrolase_16"/>
    <property type="match status" value="1"/>
</dbReference>
<dbReference type="InterPro" id="IPR008965">
    <property type="entry name" value="CBM2/CBM3_carb-bd_dom_sf"/>
</dbReference>
<dbReference type="Pfam" id="PF07554">
    <property type="entry name" value="FIVAR"/>
    <property type="match status" value="2"/>
</dbReference>
<feature type="domain" description="GH16" evidence="1">
    <location>
        <begin position="207"/>
        <end position="456"/>
    </location>
</feature>
<feature type="domain" description="GH16" evidence="1">
    <location>
        <begin position="1359"/>
        <end position="1616"/>
    </location>
</feature>
<dbReference type="CDD" id="cd08547">
    <property type="entry name" value="Type_II_cohesin"/>
    <property type="match status" value="1"/>
</dbReference>
<dbReference type="KEGG" id="plyc:GXP70_24495"/>
<sequence>MRITRGWRRLDRSMALLLTFSLLVSAFVGLGKPATVQAAASDGDRITSVISPAYRSDITSNTVTIEFYNKLGTTAKVYSQKQPADLNPNSNGTKDLIGDVTLEDGHGSIDFPASEYPYGPISVRIQVFQGGSEIDNAYLQLNNKVGVQWRSGLENAPANPVTNGMQTVYTDDFKTMPSINKTGIGATYASAKVDEARGGMFGWAAFEDYDGAYNPFSIADNEFMQLTTTYHPTGYVRSDYWNQKVSTGYLSSMNQAGTGFHTDGGRNQYFEARMFFGPNPGMWPAFWTLTANGYAQNPDAANQPSDELDILEGYMGTPSGYQIAWHPWGYDKPAAAGYDASKLGGGYQVNLDTPAFNNINLAMGFHTLGVYITKDWTYYYCDNVEVTRHKTLPFSWQYGNYFILNAALSDHYGINGNAQAGQDPFANFEVPDGFTRYGNESDTYIDWVRVYQDAPGTARFEGDSSVKALSGDVVSVNVSRNDEAAALSGSYHVDAPAGWKIMSDGQFVDMNGTYNAPFAAGSGSDKLTFLVPNDYDTTSNITITPVASDNTSYAPIVVTATATGAEGELIRVDASTYPYRNTSGGGEGSWASYDPSTNLESYFNFIDGGWWRDGWSWMYVNENASTAMEFNFNGTSIGLDMTKCAECGEGDIYLDGELQTHIDTNATSDQTVRIFEKSGLADGDHVLKIMGANSPTTRYLRIAGFEFRHFEDPSIPKFWTEDTFIKAGKNEEFSIDINRNGAAGTRFGTYNLTFPTTGWQVKAGDDWQSATTQSFTTNRYTDTIQLKVPSNYTSKNGQITITPTSSDGTYATMKVTVQAPDDPEAPAITGIGEKRTVDSSTYPYVNATGGTDGAWTSFDHSSQPNDYFAFNGNWWKDSWSWMYITADPTQWLTFSFEGDAVGLYARYIDGGGAFDVYLDGVKQASVDTNGSSGKRRVFSKSDLPVGQHVLKLQVTRAGGSIALEGFEYDYVKSNEVQTIRVDASTYPYKNTSGGDGGPWSTFDTSTQGKTYFETTGGWWHDSWGYMYDNANNNGDVAAFNFEGTAVSVFMRTYDKGGLLDVYLDGVFQNTIDSRTDDTVSNAKVFEKTGLRGGQHKLELKVKAESGSGRDTSVIEGFEYVYDPNAVVPGFTAPASLNVVQGEEASITIARDENAQAMAGTYEVTFPDTNWSVVSGGTFSAGSASDTIVVSVPAAYALPNGTIKIAPIVNGVKYATQTVAIVAPKIALPDLVTLQSPAYRADITGETTLNFTAKGGYTTAKGYMLHQPDAGHTDASGYIVKLADVTLDGDGKGSITFDADQFPHGPVAVKVTATKANGTTTIEDYFQFYNTGGVDWNMGLESAPMPSQLNGLGMEVTFQDDYKTMPTISKTGIDGQGQRTTYASHKPDYGDYGNALFASKGTAYDPFDQVEDYLKIKTKYYEDPLPASVDGYQRHYTTGFLSSVGDDGVGFKTKGYTDQYLEARFFVGANPGQWPAFWTLTGVHDDATDELDVIEAYPPNVSGYSIATHPWGYENLDGGGKGVNTVDLIGSDAGNISMGFHTYGVLVQEDYTTYYFDNKEVYKQKTLPLSWRKGSYFLINNAMTQTDAFPPGYGFDRYGDQSDMYIDWVRVYEQPQNQSNPIFDTAAFAPVDVTPGQDLSLDINRVTDGAKALEGTYQVQMPEGWSIVSGGSFSAGQSKDTLVLHVPDNYAKYTYDLKITPVAGGTSYKTLTVQTKNTDDSIGVEIYPVQNAAKDGWNVKVALTNKHDSGTVAGGTVQVEAPAAAAGDYSFGDIAGGTTQYVTIPAAMLSADSRTHFTFHVTNADGYDRSFDKDISDLTATRVDPEHPILVEGALNGTIDADAWSGSQVIHLGEQQSTSTEGKPYSASDRSADQYVKWDDNYLYLAVKVTDDVHSMDAADVYGSWGSDSLQVSFDPERPGRTASSDNHPRFIASLNATTGASALGNETWGPVTTGNLNDIKYKFTRDEANHLTNYVVAFPWSSILTDARKPAAADLTDLGISVLVNDNDGAGREGWLAYMDGISSGKDPLKFGDLILSSAQSLQPQEPAGSLHATIAGPASAFVGQPIDLQVGIAGVSDPFSLADLIVHYDPAKVTFATESDENGKLSLADSAIASLKERFHVLGTAVKPELGQIRILMASEGANGSVQADGDLLVLHGSVKGDATVGATSVGLTDFSVVNGGNPIPVDTASASASIAIGNTDKSALSQAIADAQSLHDNAVEGTANGNYQAGAKAELQTAIDSAAAVRDNAAATQDDVNAAATALANAVTAFNAKKIVISNADKTALIAAIAAAQSKLDAAVEGTKLGKYAVGSKAALQTAIGTATAVKNSGSATQGQVNQAVTDLNGAVQTFLTSLITLVPGETSITVKDLSLVVKYFGKTSADEGWSAIAAADIFDDGEITIRSLAAVARMILDGWLEE</sequence>
<dbReference type="InterPro" id="IPR010502">
    <property type="entry name" value="Carb-bd_dom_fam9"/>
</dbReference>
<dbReference type="Gene3D" id="2.60.120.260">
    <property type="entry name" value="Galactose-binding domain-like"/>
    <property type="match status" value="3"/>
</dbReference>
<dbReference type="SUPFAM" id="SSF49899">
    <property type="entry name" value="Concanavalin A-like lectins/glucanases"/>
    <property type="match status" value="2"/>
</dbReference>
<accession>A0A6C0G0C0</accession>
<dbReference type="Pfam" id="PF06452">
    <property type="entry name" value="CBM9_1"/>
    <property type="match status" value="1"/>
</dbReference>
<dbReference type="CDD" id="cd09621">
    <property type="entry name" value="CBM9_like_5"/>
    <property type="match status" value="1"/>
</dbReference>
<proteinExistence type="predicted"/>
<dbReference type="Gene3D" id="1.10.1330.10">
    <property type="entry name" value="Dockerin domain"/>
    <property type="match status" value="1"/>
</dbReference>
<dbReference type="Gene3D" id="2.60.40.680">
    <property type="match status" value="1"/>
</dbReference>
<dbReference type="GO" id="GO:0000272">
    <property type="term" value="P:polysaccharide catabolic process"/>
    <property type="evidence" value="ECO:0007669"/>
    <property type="project" value="InterPro"/>
</dbReference>
<dbReference type="PROSITE" id="PS51762">
    <property type="entry name" value="GH16_2"/>
    <property type="match status" value="2"/>
</dbReference>
<name>A0A6C0G0C0_9BACL</name>
<evidence type="ECO:0000259" key="1">
    <source>
        <dbReference type="PROSITE" id="PS51762"/>
    </source>
</evidence>
<dbReference type="Gene3D" id="2.60.40.1190">
    <property type="match status" value="1"/>
</dbReference>
<organism evidence="2 3">
    <name type="scientific">Paenibacillus lycopersici</name>
    <dbReference type="NCBI Taxonomy" id="2704462"/>
    <lineage>
        <taxon>Bacteria</taxon>
        <taxon>Bacillati</taxon>
        <taxon>Bacillota</taxon>
        <taxon>Bacilli</taxon>
        <taxon>Bacillales</taxon>
        <taxon>Paenibacillaceae</taxon>
        <taxon>Paenibacillus</taxon>
    </lineage>
</organism>
<dbReference type="Gene3D" id="2.60.120.200">
    <property type="match status" value="2"/>
</dbReference>